<keyword evidence="8 13" id="KW-1133">Transmembrane helix</keyword>
<keyword evidence="11" id="KW-0275">Fatty acid biosynthesis</keyword>
<dbReference type="InterPro" id="IPR007482">
    <property type="entry name" value="Tyr_Pase-like_PTPLA"/>
</dbReference>
<dbReference type="GO" id="GO:0006633">
    <property type="term" value="P:fatty acid biosynthetic process"/>
    <property type="evidence" value="ECO:0007669"/>
    <property type="project" value="UniProtKB-KW"/>
</dbReference>
<keyword evidence="9" id="KW-0443">Lipid metabolism</keyword>
<comment type="similarity">
    <text evidence="3">Belongs to the very long-chain fatty acids dehydratase HACD family.</text>
</comment>
<evidence type="ECO:0000256" key="3">
    <source>
        <dbReference type="ARBA" id="ARBA00007811"/>
    </source>
</evidence>
<keyword evidence="7" id="KW-0276">Fatty acid metabolism</keyword>
<comment type="pathway">
    <text evidence="2">Lipid metabolism; fatty acid biosynthesis.</text>
</comment>
<accession>A0ABD3N4Y9</accession>
<evidence type="ECO:0000256" key="12">
    <source>
        <dbReference type="ARBA" id="ARBA00023239"/>
    </source>
</evidence>
<evidence type="ECO:0000256" key="10">
    <source>
        <dbReference type="ARBA" id="ARBA00023136"/>
    </source>
</evidence>
<reference evidence="14 15" key="1">
    <citation type="submission" date="2024-10" db="EMBL/GenBank/DDBJ databases">
        <title>Updated reference genomes for cyclostephanoid diatoms.</title>
        <authorList>
            <person name="Roberts W.R."/>
            <person name="Alverson A.J."/>
        </authorList>
    </citation>
    <scope>NUCLEOTIDE SEQUENCE [LARGE SCALE GENOMIC DNA]</scope>
    <source>
        <strain evidence="14 15">AJA010-31</strain>
    </source>
</reference>
<dbReference type="EMBL" id="JALLPJ020001294">
    <property type="protein sequence ID" value="KAL3771118.1"/>
    <property type="molecule type" value="Genomic_DNA"/>
</dbReference>
<feature type="transmembrane region" description="Helical" evidence="13">
    <location>
        <begin position="133"/>
        <end position="155"/>
    </location>
</feature>
<keyword evidence="10 13" id="KW-0472">Membrane</keyword>
<name>A0ABD3N4Y9_9STRA</name>
<evidence type="ECO:0000256" key="13">
    <source>
        <dbReference type="SAM" id="Phobius"/>
    </source>
</evidence>
<proteinExistence type="inferred from homology"/>
<dbReference type="AlphaFoldDB" id="A0ABD3N4Y9"/>
<protein>
    <recommendedName>
        <fullName evidence="4">very-long-chain (3R)-3-hydroxyacyl-CoA dehydratase</fullName>
        <ecNumber evidence="4">4.2.1.134</ecNumber>
    </recommendedName>
</protein>
<dbReference type="EC" id="4.2.1.134" evidence="4"/>
<evidence type="ECO:0000256" key="11">
    <source>
        <dbReference type="ARBA" id="ARBA00023160"/>
    </source>
</evidence>
<keyword evidence="6 13" id="KW-0812">Transmembrane</keyword>
<gene>
    <name evidence="14" type="ORF">ACHAWO_005134</name>
</gene>
<dbReference type="Proteomes" id="UP001530400">
    <property type="component" value="Unassembled WGS sequence"/>
</dbReference>
<evidence type="ECO:0000256" key="2">
    <source>
        <dbReference type="ARBA" id="ARBA00005194"/>
    </source>
</evidence>
<dbReference type="PANTHER" id="PTHR11035">
    <property type="entry name" value="VERY-LONG-CHAIN (3R)-3-HYDROXYACYL-COA DEHYDRATASE"/>
    <property type="match status" value="1"/>
</dbReference>
<sequence length="220" mass="24173">MLFTLLNTTALIGWCLILAILLSQSAEWTAPFFVPLLSSRRLLIDLLMALEGICFIEVGRIALGQIKGNLTLGVVLHMIRMTCVSLVLPKGLIARDESDYLCILVLYSWSLTEVGRYPMYIFPSSAFARWIRLVLPIVTFPIGAISEAVGAYNALSKLWSSKDDSDGLYWIKVGLLGMVIGINSLLGPTLAYPALLKKGLPVLLGKKDQSSSKQQRKKSA</sequence>
<dbReference type="Pfam" id="PF04387">
    <property type="entry name" value="PTPLA"/>
    <property type="match status" value="1"/>
</dbReference>
<evidence type="ECO:0000313" key="14">
    <source>
        <dbReference type="EMBL" id="KAL3771118.1"/>
    </source>
</evidence>
<comment type="subcellular location">
    <subcellularLocation>
        <location evidence="1">Membrane</location>
        <topology evidence="1">Multi-pass membrane protein</topology>
    </subcellularLocation>
</comment>
<dbReference type="GO" id="GO:0102158">
    <property type="term" value="F:very-long-chain (3R)-3-hydroxyacyl-CoA dehydratase activity"/>
    <property type="evidence" value="ECO:0007669"/>
    <property type="project" value="UniProtKB-EC"/>
</dbReference>
<evidence type="ECO:0000256" key="8">
    <source>
        <dbReference type="ARBA" id="ARBA00022989"/>
    </source>
</evidence>
<evidence type="ECO:0000256" key="6">
    <source>
        <dbReference type="ARBA" id="ARBA00022692"/>
    </source>
</evidence>
<feature type="transmembrane region" description="Helical" evidence="13">
    <location>
        <begin position="175"/>
        <end position="196"/>
    </location>
</feature>
<keyword evidence="15" id="KW-1185">Reference proteome</keyword>
<evidence type="ECO:0000313" key="15">
    <source>
        <dbReference type="Proteomes" id="UP001530400"/>
    </source>
</evidence>
<evidence type="ECO:0000256" key="7">
    <source>
        <dbReference type="ARBA" id="ARBA00022832"/>
    </source>
</evidence>
<dbReference type="GO" id="GO:0016020">
    <property type="term" value="C:membrane"/>
    <property type="evidence" value="ECO:0007669"/>
    <property type="project" value="UniProtKB-SubCell"/>
</dbReference>
<evidence type="ECO:0000256" key="4">
    <source>
        <dbReference type="ARBA" id="ARBA00013122"/>
    </source>
</evidence>
<keyword evidence="12" id="KW-0456">Lyase</keyword>
<comment type="caution">
    <text evidence="14">The sequence shown here is derived from an EMBL/GenBank/DDBJ whole genome shotgun (WGS) entry which is preliminary data.</text>
</comment>
<dbReference type="PANTHER" id="PTHR11035:SF35">
    <property type="entry name" value="VERY-LONG-CHAIN (3R)-3-HYDROXYACYL-COA DEHYDRATASE"/>
    <property type="match status" value="1"/>
</dbReference>
<organism evidence="14 15">
    <name type="scientific">Cyclotella atomus</name>
    <dbReference type="NCBI Taxonomy" id="382360"/>
    <lineage>
        <taxon>Eukaryota</taxon>
        <taxon>Sar</taxon>
        <taxon>Stramenopiles</taxon>
        <taxon>Ochrophyta</taxon>
        <taxon>Bacillariophyta</taxon>
        <taxon>Coscinodiscophyceae</taxon>
        <taxon>Thalassiosirophycidae</taxon>
        <taxon>Stephanodiscales</taxon>
        <taxon>Stephanodiscaceae</taxon>
        <taxon>Cyclotella</taxon>
    </lineage>
</organism>
<evidence type="ECO:0000256" key="5">
    <source>
        <dbReference type="ARBA" id="ARBA00022516"/>
    </source>
</evidence>
<evidence type="ECO:0000256" key="9">
    <source>
        <dbReference type="ARBA" id="ARBA00023098"/>
    </source>
</evidence>
<evidence type="ECO:0000256" key="1">
    <source>
        <dbReference type="ARBA" id="ARBA00004141"/>
    </source>
</evidence>
<feature type="transmembrane region" description="Helical" evidence="13">
    <location>
        <begin position="41"/>
        <end position="63"/>
    </location>
</feature>
<keyword evidence="5" id="KW-0444">Lipid biosynthesis</keyword>